<comment type="similarity">
    <text evidence="2 13">Belongs to the sodium:solute symporter (SSF) (TC 2.A.21) family.</text>
</comment>
<evidence type="ECO:0000256" key="11">
    <source>
        <dbReference type="ARBA" id="ARBA00023201"/>
    </source>
</evidence>
<dbReference type="InterPro" id="IPR038377">
    <property type="entry name" value="Na/Glc_symporter_sf"/>
</dbReference>
<dbReference type="KEGG" id="mri:Mal4_31660"/>
<protein>
    <submittedName>
        <fullName evidence="15">Sodium/glucose cotransporter</fullName>
    </submittedName>
</protein>
<evidence type="ECO:0000256" key="12">
    <source>
        <dbReference type="ARBA" id="ARBA00033708"/>
    </source>
</evidence>
<gene>
    <name evidence="15" type="primary">sglT_3</name>
    <name evidence="15" type="ORF">Mal4_31660</name>
</gene>
<dbReference type="EMBL" id="CP036275">
    <property type="protein sequence ID" value="QDU38836.1"/>
    <property type="molecule type" value="Genomic_DNA"/>
</dbReference>
<evidence type="ECO:0000313" key="16">
    <source>
        <dbReference type="Proteomes" id="UP000320496"/>
    </source>
</evidence>
<evidence type="ECO:0000256" key="2">
    <source>
        <dbReference type="ARBA" id="ARBA00006434"/>
    </source>
</evidence>
<keyword evidence="5 14" id="KW-0812">Transmembrane</keyword>
<feature type="transmembrane region" description="Helical" evidence="14">
    <location>
        <begin position="198"/>
        <end position="218"/>
    </location>
</feature>
<dbReference type="Gene3D" id="1.20.1730.10">
    <property type="entry name" value="Sodium/glucose cotransporter"/>
    <property type="match status" value="1"/>
</dbReference>
<dbReference type="GO" id="GO:0005886">
    <property type="term" value="C:plasma membrane"/>
    <property type="evidence" value="ECO:0007669"/>
    <property type="project" value="UniProtKB-SubCell"/>
</dbReference>
<name>A0A517Z8P5_9PLAN</name>
<dbReference type="GO" id="GO:0015293">
    <property type="term" value="F:symporter activity"/>
    <property type="evidence" value="ECO:0007669"/>
    <property type="project" value="UniProtKB-KW"/>
</dbReference>
<dbReference type="PANTHER" id="PTHR48086">
    <property type="entry name" value="SODIUM/PROLINE SYMPORTER-RELATED"/>
    <property type="match status" value="1"/>
</dbReference>
<feature type="transmembrane region" description="Helical" evidence="14">
    <location>
        <begin position="18"/>
        <end position="37"/>
    </location>
</feature>
<feature type="transmembrane region" description="Helical" evidence="14">
    <location>
        <begin position="445"/>
        <end position="463"/>
    </location>
</feature>
<keyword evidence="3" id="KW-0813">Transport</keyword>
<feature type="transmembrane region" description="Helical" evidence="14">
    <location>
        <begin position="621"/>
        <end position="645"/>
    </location>
</feature>
<keyword evidence="4" id="KW-1003">Cell membrane</keyword>
<evidence type="ECO:0000256" key="4">
    <source>
        <dbReference type="ARBA" id="ARBA00022475"/>
    </source>
</evidence>
<dbReference type="PROSITE" id="PS50283">
    <property type="entry name" value="NA_SOLUT_SYMP_3"/>
    <property type="match status" value="1"/>
</dbReference>
<keyword evidence="10 14" id="KW-0472">Membrane</keyword>
<dbReference type="Proteomes" id="UP000320496">
    <property type="component" value="Chromosome"/>
</dbReference>
<comment type="subcellular location">
    <subcellularLocation>
        <location evidence="1">Cell membrane</location>
        <topology evidence="1">Multi-pass membrane protein</topology>
    </subcellularLocation>
</comment>
<feature type="transmembrane region" description="Helical" evidence="14">
    <location>
        <begin position="130"/>
        <end position="150"/>
    </location>
</feature>
<evidence type="ECO:0000256" key="14">
    <source>
        <dbReference type="SAM" id="Phobius"/>
    </source>
</evidence>
<dbReference type="InterPro" id="IPR050277">
    <property type="entry name" value="Sodium:Solute_Symporter"/>
</dbReference>
<dbReference type="RefSeq" id="WP_145370085.1">
    <property type="nucleotide sequence ID" value="NZ_CP036275.1"/>
</dbReference>
<keyword evidence="7 14" id="KW-1133">Transmembrane helix</keyword>
<comment type="catalytic activity">
    <reaction evidence="12">
        <text>L-proline(in) + Na(+)(in) = L-proline(out) + Na(+)(out)</text>
        <dbReference type="Rhea" id="RHEA:28967"/>
        <dbReference type="ChEBI" id="CHEBI:29101"/>
        <dbReference type="ChEBI" id="CHEBI:60039"/>
    </reaction>
</comment>
<feature type="transmembrane region" description="Helical" evidence="14">
    <location>
        <begin position="371"/>
        <end position="395"/>
    </location>
</feature>
<evidence type="ECO:0000256" key="13">
    <source>
        <dbReference type="RuleBase" id="RU362091"/>
    </source>
</evidence>
<dbReference type="AlphaFoldDB" id="A0A517Z8P5"/>
<evidence type="ECO:0000256" key="5">
    <source>
        <dbReference type="ARBA" id="ARBA00022692"/>
    </source>
</evidence>
<organism evidence="15 16">
    <name type="scientific">Maioricimonas rarisocia</name>
    <dbReference type="NCBI Taxonomy" id="2528026"/>
    <lineage>
        <taxon>Bacteria</taxon>
        <taxon>Pseudomonadati</taxon>
        <taxon>Planctomycetota</taxon>
        <taxon>Planctomycetia</taxon>
        <taxon>Planctomycetales</taxon>
        <taxon>Planctomycetaceae</taxon>
        <taxon>Maioricimonas</taxon>
    </lineage>
</organism>
<keyword evidence="6" id="KW-0769">Symport</keyword>
<feature type="transmembrane region" description="Helical" evidence="14">
    <location>
        <begin position="170"/>
        <end position="191"/>
    </location>
</feature>
<evidence type="ECO:0000256" key="6">
    <source>
        <dbReference type="ARBA" id="ARBA00022847"/>
    </source>
</evidence>
<accession>A0A517Z8P5</accession>
<evidence type="ECO:0000256" key="1">
    <source>
        <dbReference type="ARBA" id="ARBA00004651"/>
    </source>
</evidence>
<keyword evidence="11" id="KW-0739">Sodium transport</keyword>
<sequence length="652" mass="71293">MTLIATQDASGFWLGLHWLDWTVLCVYLIGITGIGLWSYRKVHDMTDFFMGGRRFGKVFMMFFAFGAGTSSEQAVSVAAGSFRNGLAGIWYQFLWLWATPFYWIIAPVFRRMRALTTSDFFEARYDSSTALLYSMLGILMSITFISAALFGGAEMVSGLSGGQFPKSYAIAGMTIMFVLYGMAGGLGAAVITDFVQGILTIIFSFLLLPFALNLAASITGAESGFAALQQGVPGRSGAELLSMTLSPEVAARLLQEPITVFYVVMLSMTGLVGIVVQPHIMGVCGAGRTEFEGRFGFTAGNFMKRLCTIAWTFTGLACIIVYMTPDNGMIPNEQAQLLRNDPAELASFADQVFGRAAHDILPTIGHGLVGLLFASLLAAIMSTCDAQMVVGSGLFTENVYKRYLKPQGSARHYLWIGRFAGLAIVILALLLMSQFENVIQVLTRYVQPIPAFMGMAFWLGITWRGYTPKGVWASVVTTFMLWYLTTSHKPIATIAAMGDSALLQQNIDFLPALFRDWLWGVLPASKAEILNSAGEVAKVQTSLPWQIVLYLGGGTVAGIVTSLLTRRTPEEKLDHFFRLIRTPVHPDEEIKRPCTLPENPLPAETGKLIPLKDLEIPWPSLVGISGFLFSWLCVAGIIWLTYALASLGKPPL</sequence>
<evidence type="ECO:0000256" key="8">
    <source>
        <dbReference type="ARBA" id="ARBA00023053"/>
    </source>
</evidence>
<feature type="transmembrane region" description="Helical" evidence="14">
    <location>
        <begin position="470"/>
        <end position="485"/>
    </location>
</feature>
<reference evidence="15 16" key="1">
    <citation type="submission" date="2019-02" db="EMBL/GenBank/DDBJ databases">
        <title>Deep-cultivation of Planctomycetes and their phenomic and genomic characterization uncovers novel biology.</title>
        <authorList>
            <person name="Wiegand S."/>
            <person name="Jogler M."/>
            <person name="Boedeker C."/>
            <person name="Pinto D."/>
            <person name="Vollmers J."/>
            <person name="Rivas-Marin E."/>
            <person name="Kohn T."/>
            <person name="Peeters S.H."/>
            <person name="Heuer A."/>
            <person name="Rast P."/>
            <person name="Oberbeckmann S."/>
            <person name="Bunk B."/>
            <person name="Jeske O."/>
            <person name="Meyerdierks A."/>
            <person name="Storesund J.E."/>
            <person name="Kallscheuer N."/>
            <person name="Luecker S."/>
            <person name="Lage O.M."/>
            <person name="Pohl T."/>
            <person name="Merkel B.J."/>
            <person name="Hornburger P."/>
            <person name="Mueller R.-W."/>
            <person name="Bruemmer F."/>
            <person name="Labrenz M."/>
            <person name="Spormann A.M."/>
            <person name="Op den Camp H."/>
            <person name="Overmann J."/>
            <person name="Amann R."/>
            <person name="Jetten M.S.M."/>
            <person name="Mascher T."/>
            <person name="Medema M.H."/>
            <person name="Devos D.P."/>
            <person name="Kaster A.-K."/>
            <person name="Ovreas L."/>
            <person name="Rohde M."/>
            <person name="Galperin M.Y."/>
            <person name="Jogler C."/>
        </authorList>
    </citation>
    <scope>NUCLEOTIDE SEQUENCE [LARGE SCALE GENOMIC DNA]</scope>
    <source>
        <strain evidence="15 16">Mal4</strain>
    </source>
</reference>
<feature type="transmembrane region" description="Helical" evidence="14">
    <location>
        <begin position="88"/>
        <end position="109"/>
    </location>
</feature>
<dbReference type="GO" id="GO:0006814">
    <property type="term" value="P:sodium ion transport"/>
    <property type="evidence" value="ECO:0007669"/>
    <property type="project" value="UniProtKB-KW"/>
</dbReference>
<dbReference type="Pfam" id="PF00474">
    <property type="entry name" value="SSF"/>
    <property type="match status" value="1"/>
</dbReference>
<dbReference type="CDD" id="cd10322">
    <property type="entry name" value="SLC5sbd"/>
    <property type="match status" value="1"/>
</dbReference>
<feature type="transmembrane region" description="Helical" evidence="14">
    <location>
        <begin position="415"/>
        <end position="433"/>
    </location>
</feature>
<keyword evidence="8" id="KW-0915">Sodium</keyword>
<evidence type="ECO:0000256" key="9">
    <source>
        <dbReference type="ARBA" id="ARBA00023065"/>
    </source>
</evidence>
<keyword evidence="9" id="KW-0406">Ion transport</keyword>
<dbReference type="OrthoDB" id="223206at2"/>
<proteinExistence type="inferred from homology"/>
<feature type="transmembrane region" description="Helical" evidence="14">
    <location>
        <begin position="547"/>
        <end position="565"/>
    </location>
</feature>
<dbReference type="PANTHER" id="PTHR48086:SF3">
    <property type="entry name" value="SODIUM_PROLINE SYMPORTER"/>
    <property type="match status" value="1"/>
</dbReference>
<evidence type="ECO:0000313" key="15">
    <source>
        <dbReference type="EMBL" id="QDU38836.1"/>
    </source>
</evidence>
<feature type="transmembrane region" description="Helical" evidence="14">
    <location>
        <begin position="306"/>
        <end position="324"/>
    </location>
</feature>
<evidence type="ECO:0000256" key="7">
    <source>
        <dbReference type="ARBA" id="ARBA00022989"/>
    </source>
</evidence>
<dbReference type="InterPro" id="IPR001734">
    <property type="entry name" value="Na/solute_symporter"/>
</dbReference>
<feature type="transmembrane region" description="Helical" evidence="14">
    <location>
        <begin position="260"/>
        <end position="285"/>
    </location>
</feature>
<evidence type="ECO:0000256" key="10">
    <source>
        <dbReference type="ARBA" id="ARBA00023136"/>
    </source>
</evidence>
<evidence type="ECO:0000256" key="3">
    <source>
        <dbReference type="ARBA" id="ARBA00022448"/>
    </source>
</evidence>
<keyword evidence="16" id="KW-1185">Reference proteome</keyword>
<feature type="transmembrane region" description="Helical" evidence="14">
    <location>
        <begin position="58"/>
        <end position="82"/>
    </location>
</feature>